<keyword evidence="1" id="KW-0472">Membrane</keyword>
<dbReference type="RefSeq" id="WP_169944017.1">
    <property type="nucleotide sequence ID" value="NZ_CP053015.1"/>
</dbReference>
<name>A0A6M4ARN3_9SPHN</name>
<dbReference type="EMBL" id="CP053015">
    <property type="protein sequence ID" value="QJQ31697.1"/>
    <property type="molecule type" value="Genomic_DNA"/>
</dbReference>
<gene>
    <name evidence="2" type="ORF">GV829_03935</name>
</gene>
<sequence length="179" mass="20556">MWTLLFIPLIGLIFLGMAVVATIAAFVWRPKRPVQWLGLATLPFGCAALPVLALMLVSGVTALLQKGDAALFEEVWGFVPDMREDQMLSDDFGMVSDRWIYMRMEPSPRDRQRVMDVIRPSEVTPVQFDFMGEGRQFSWWDTSCEAPVMREADGYRGWRLLVVLDCPGRREMWFVAHRP</sequence>
<evidence type="ECO:0000313" key="3">
    <source>
        <dbReference type="Proteomes" id="UP000503018"/>
    </source>
</evidence>
<keyword evidence="1" id="KW-0812">Transmembrane</keyword>
<dbReference type="KEGG" id="slan:GV829_03935"/>
<dbReference type="Proteomes" id="UP000503018">
    <property type="component" value="Chromosome"/>
</dbReference>
<proteinExistence type="predicted"/>
<evidence type="ECO:0000313" key="2">
    <source>
        <dbReference type="EMBL" id="QJQ31697.1"/>
    </source>
</evidence>
<protein>
    <submittedName>
        <fullName evidence="2">Uncharacterized protein</fullName>
    </submittedName>
</protein>
<organism evidence="2 3">
    <name type="scientific">Sphingomonas lacunae</name>
    <dbReference type="NCBI Taxonomy" id="2698828"/>
    <lineage>
        <taxon>Bacteria</taxon>
        <taxon>Pseudomonadati</taxon>
        <taxon>Pseudomonadota</taxon>
        <taxon>Alphaproteobacteria</taxon>
        <taxon>Sphingomonadales</taxon>
        <taxon>Sphingomonadaceae</taxon>
        <taxon>Sphingomonas</taxon>
    </lineage>
</organism>
<keyword evidence="1" id="KW-1133">Transmembrane helix</keyword>
<dbReference type="AlphaFoldDB" id="A0A6M4ARN3"/>
<feature type="transmembrane region" description="Helical" evidence="1">
    <location>
        <begin position="40"/>
        <end position="64"/>
    </location>
</feature>
<keyword evidence="3" id="KW-1185">Reference proteome</keyword>
<accession>A0A6M4ARN3</accession>
<feature type="transmembrane region" description="Helical" evidence="1">
    <location>
        <begin position="6"/>
        <end position="28"/>
    </location>
</feature>
<evidence type="ECO:0000256" key="1">
    <source>
        <dbReference type="SAM" id="Phobius"/>
    </source>
</evidence>
<reference evidence="2 3" key="1">
    <citation type="submission" date="2020-01" db="EMBL/GenBank/DDBJ databases">
        <title>Sphingomonas sp. strain CSW-10.</title>
        <authorList>
            <person name="Chen W.-M."/>
        </authorList>
    </citation>
    <scope>NUCLEOTIDE SEQUENCE [LARGE SCALE GENOMIC DNA]</scope>
    <source>
        <strain evidence="2 3">CSW-10</strain>
    </source>
</reference>